<protein>
    <submittedName>
        <fullName evidence="1">Uncharacterized protein</fullName>
    </submittedName>
</protein>
<keyword evidence="2" id="KW-1185">Reference proteome</keyword>
<evidence type="ECO:0000313" key="1">
    <source>
        <dbReference type="EMBL" id="OPX46339.1"/>
    </source>
</evidence>
<sequence>MGAIFGFNWFDLLQMILINYSNWLQCRAIITEPINQSEVSGYPTGFT</sequence>
<organism evidence="1 2">
    <name type="scientific">Ruminiclostridium hungatei</name>
    <name type="common">Clostridium hungatei</name>
    <dbReference type="NCBI Taxonomy" id="48256"/>
    <lineage>
        <taxon>Bacteria</taxon>
        <taxon>Bacillati</taxon>
        <taxon>Bacillota</taxon>
        <taxon>Clostridia</taxon>
        <taxon>Eubacteriales</taxon>
        <taxon>Oscillospiraceae</taxon>
        <taxon>Ruminiclostridium</taxon>
    </lineage>
</organism>
<evidence type="ECO:0000313" key="2">
    <source>
        <dbReference type="Proteomes" id="UP000191554"/>
    </source>
</evidence>
<name>A0A1V4SR17_RUMHU</name>
<dbReference type="EMBL" id="MZGX01000001">
    <property type="protein sequence ID" value="OPX46339.1"/>
    <property type="molecule type" value="Genomic_DNA"/>
</dbReference>
<reference evidence="1 2" key="1">
    <citation type="submission" date="2017-03" db="EMBL/GenBank/DDBJ databases">
        <title>Genome sequence of Clostridium hungatei DSM 14427.</title>
        <authorList>
            <person name="Poehlein A."/>
            <person name="Daniel R."/>
        </authorList>
    </citation>
    <scope>NUCLEOTIDE SEQUENCE [LARGE SCALE GENOMIC DNA]</scope>
    <source>
        <strain evidence="1 2">DSM 14427</strain>
    </source>
</reference>
<gene>
    <name evidence="1" type="ORF">CLHUN_01550</name>
</gene>
<comment type="caution">
    <text evidence="1">The sequence shown here is derived from an EMBL/GenBank/DDBJ whole genome shotgun (WGS) entry which is preliminary data.</text>
</comment>
<dbReference type="Proteomes" id="UP000191554">
    <property type="component" value="Unassembled WGS sequence"/>
</dbReference>
<dbReference type="RefSeq" id="WP_165755612.1">
    <property type="nucleotide sequence ID" value="NZ_MZGX01000001.1"/>
</dbReference>
<dbReference type="AlphaFoldDB" id="A0A1V4SR17"/>
<accession>A0A1V4SR17</accession>
<proteinExistence type="predicted"/>